<protein>
    <submittedName>
        <fullName evidence="1">Uncharacterized protein</fullName>
    </submittedName>
</protein>
<gene>
    <name evidence="1" type="ORF">H0486_11995</name>
</gene>
<dbReference type="AlphaFoldDB" id="A0A839K2J3"/>
<sequence>MGNDLVTGNSTIVKPVNINAGITFTLLGTSFTAVFEKTAKQIQFILLPTPGQEDKSFTIQEICDGINDQLKQWSGGTDNPVKTSDVTDQMKDYMSADKKDPTFLSNYRVKLNEIFLYITKDLGDSPLTTVEYAFSISINKDDADLGFQFISLDSVFVNIWNTERANILSKMTMGDIQKLLAA</sequence>
<keyword evidence="2" id="KW-1185">Reference proteome</keyword>
<comment type="caution">
    <text evidence="1">The sequence shown here is derived from an EMBL/GenBank/DDBJ whole genome shotgun (WGS) entry which is preliminary data.</text>
</comment>
<dbReference type="EMBL" id="JACEGA010000001">
    <property type="protein sequence ID" value="MBB2183597.1"/>
    <property type="molecule type" value="Genomic_DNA"/>
</dbReference>
<name>A0A839K2J3_9FIRM</name>
<accession>A0A839K2J3</accession>
<dbReference type="RefSeq" id="WP_228353230.1">
    <property type="nucleotide sequence ID" value="NZ_JACEGA010000001.1"/>
</dbReference>
<evidence type="ECO:0000313" key="2">
    <source>
        <dbReference type="Proteomes" id="UP000574276"/>
    </source>
</evidence>
<dbReference type="Proteomes" id="UP000574276">
    <property type="component" value="Unassembled WGS sequence"/>
</dbReference>
<evidence type="ECO:0000313" key="1">
    <source>
        <dbReference type="EMBL" id="MBB2183597.1"/>
    </source>
</evidence>
<proteinExistence type="predicted"/>
<reference evidence="1 2" key="1">
    <citation type="submission" date="2020-07" db="EMBL/GenBank/DDBJ databases">
        <title>Characterization and genome sequencing of isolate MD1, a novel member within the family Lachnospiraceae.</title>
        <authorList>
            <person name="Rettenmaier R."/>
            <person name="Di Bello L."/>
            <person name="Zinser C."/>
            <person name="Scheitz K."/>
            <person name="Liebl W."/>
            <person name="Zverlov V."/>
        </authorList>
    </citation>
    <scope>NUCLEOTIDE SEQUENCE [LARGE SCALE GENOMIC DNA]</scope>
    <source>
        <strain evidence="1 2">MD1</strain>
    </source>
</reference>
<organism evidence="1 2">
    <name type="scientific">Variimorphobacter saccharofermentans</name>
    <dbReference type="NCBI Taxonomy" id="2755051"/>
    <lineage>
        <taxon>Bacteria</taxon>
        <taxon>Bacillati</taxon>
        <taxon>Bacillota</taxon>
        <taxon>Clostridia</taxon>
        <taxon>Lachnospirales</taxon>
        <taxon>Lachnospiraceae</taxon>
        <taxon>Variimorphobacter</taxon>
    </lineage>
</organism>